<keyword evidence="2" id="KW-1185">Reference proteome</keyword>
<reference evidence="3" key="1">
    <citation type="submission" date="2017-02" db="UniProtKB">
        <authorList>
            <consortium name="WormBaseParasite"/>
        </authorList>
    </citation>
    <scope>IDENTIFICATION</scope>
</reference>
<sequence>MLWWLLIVAITTVSDADAFLASAFSSVSGTQTPNCVQWSSYGPCFSTNDRSFWFRLPDQCYKNKFMSLITGVGNPIVQKIMDYAELFNRSADACGMCNIQVSCSPSCRPVPGGNPFGIADKLCDLPTEKQTCAMTSYAYDEDTGLCSVWPPKFSTPTEFFGPLVPANIRETLWSLKPVNCISIDKKCYCCCSPYKPNPCDATCTLNPCHNGRKFTPEKILVLRQKWLRSIGRQ</sequence>
<keyword evidence="1" id="KW-0732">Signal</keyword>
<protein>
    <submittedName>
        <fullName evidence="3">Uncharacterized protein</fullName>
    </submittedName>
</protein>
<name>A0A0N5ASW1_9BILA</name>
<evidence type="ECO:0000256" key="1">
    <source>
        <dbReference type="SAM" id="SignalP"/>
    </source>
</evidence>
<organism evidence="2 3">
    <name type="scientific">Syphacia muris</name>
    <dbReference type="NCBI Taxonomy" id="451379"/>
    <lineage>
        <taxon>Eukaryota</taxon>
        <taxon>Metazoa</taxon>
        <taxon>Ecdysozoa</taxon>
        <taxon>Nematoda</taxon>
        <taxon>Chromadorea</taxon>
        <taxon>Rhabditida</taxon>
        <taxon>Spirurina</taxon>
        <taxon>Oxyuridomorpha</taxon>
        <taxon>Oxyuroidea</taxon>
        <taxon>Oxyuridae</taxon>
        <taxon>Syphacia</taxon>
    </lineage>
</organism>
<accession>A0A0N5ASW1</accession>
<evidence type="ECO:0000313" key="2">
    <source>
        <dbReference type="Proteomes" id="UP000046393"/>
    </source>
</evidence>
<feature type="signal peptide" evidence="1">
    <location>
        <begin position="1"/>
        <end position="16"/>
    </location>
</feature>
<dbReference type="WBParaSite" id="SMUV_0000789501-mRNA-1">
    <property type="protein sequence ID" value="SMUV_0000789501-mRNA-1"/>
    <property type="gene ID" value="SMUV_0000789501"/>
</dbReference>
<proteinExistence type="predicted"/>
<dbReference type="AlphaFoldDB" id="A0A0N5ASW1"/>
<dbReference type="PANTHER" id="PTHR37443:SF1">
    <property type="entry name" value="PROTEIN CBG23797"/>
    <property type="match status" value="1"/>
</dbReference>
<dbReference type="PANTHER" id="PTHR37443">
    <property type="entry name" value="PROTEIN CBG09852-RELATED"/>
    <property type="match status" value="1"/>
</dbReference>
<dbReference type="Proteomes" id="UP000046393">
    <property type="component" value="Unplaced"/>
</dbReference>
<feature type="chain" id="PRO_5005893409" evidence="1">
    <location>
        <begin position="17"/>
        <end position="233"/>
    </location>
</feature>
<dbReference type="InterPro" id="IPR040271">
    <property type="entry name" value="T19C3.2-like"/>
</dbReference>
<evidence type="ECO:0000313" key="3">
    <source>
        <dbReference type="WBParaSite" id="SMUV_0000789501-mRNA-1"/>
    </source>
</evidence>